<feature type="domain" description="CBS" evidence="4">
    <location>
        <begin position="236"/>
        <end position="295"/>
    </location>
</feature>
<dbReference type="PANTHER" id="PTHR43080">
    <property type="entry name" value="CBS DOMAIN-CONTAINING PROTEIN CBSX3, MITOCHONDRIAL"/>
    <property type="match status" value="1"/>
</dbReference>
<dbReference type="Proteomes" id="UP000886191">
    <property type="component" value="Unassembled WGS sequence"/>
</dbReference>
<proteinExistence type="predicted"/>
<feature type="domain" description="Cyclic nucleotide-binding" evidence="3">
    <location>
        <begin position="48"/>
        <end position="136"/>
    </location>
</feature>
<dbReference type="Gene3D" id="2.60.120.10">
    <property type="entry name" value="Jelly Rolls"/>
    <property type="match status" value="1"/>
</dbReference>
<keyword evidence="1 2" id="KW-0129">CBS domain</keyword>
<dbReference type="CDD" id="cd05401">
    <property type="entry name" value="NT_GlnE_GlnD_like"/>
    <property type="match status" value="1"/>
</dbReference>
<dbReference type="InterPro" id="IPR018490">
    <property type="entry name" value="cNMP-bd_dom_sf"/>
</dbReference>
<accession>A0A831VQZ3</accession>
<dbReference type="CDD" id="cd00038">
    <property type="entry name" value="CAP_ED"/>
    <property type="match status" value="1"/>
</dbReference>
<dbReference type="SUPFAM" id="SSF54631">
    <property type="entry name" value="CBS-domain pair"/>
    <property type="match status" value="1"/>
</dbReference>
<dbReference type="EMBL" id="DRGL01000036">
    <property type="protein sequence ID" value="HEA21198.1"/>
    <property type="molecule type" value="Genomic_DNA"/>
</dbReference>
<dbReference type="InterPro" id="IPR051257">
    <property type="entry name" value="Diverse_CBS-Domain"/>
</dbReference>
<comment type="caution">
    <text evidence="5">The sequence shown here is derived from an EMBL/GenBank/DDBJ whole genome shotgun (WGS) entry which is preliminary data.</text>
</comment>
<evidence type="ECO:0000259" key="4">
    <source>
        <dbReference type="PROSITE" id="PS51371"/>
    </source>
</evidence>
<name>A0A831VQZ3_9FLAO</name>
<protein>
    <submittedName>
        <fullName evidence="5">CBS domain-containing protein</fullName>
    </submittedName>
</protein>
<dbReference type="Gene3D" id="3.30.460.10">
    <property type="entry name" value="Beta Polymerase, domain 2"/>
    <property type="match status" value="1"/>
</dbReference>
<dbReference type="Pfam" id="PF00027">
    <property type="entry name" value="cNMP_binding"/>
    <property type="match status" value="1"/>
</dbReference>
<dbReference type="InterPro" id="IPR000644">
    <property type="entry name" value="CBS_dom"/>
</dbReference>
<evidence type="ECO:0000313" key="5">
    <source>
        <dbReference type="EMBL" id="HEA21198.1"/>
    </source>
</evidence>
<dbReference type="Gene3D" id="3.10.580.10">
    <property type="entry name" value="CBS-domain"/>
    <property type="match status" value="1"/>
</dbReference>
<dbReference type="Pfam" id="PF03445">
    <property type="entry name" value="DUF294"/>
    <property type="match status" value="1"/>
</dbReference>
<dbReference type="InterPro" id="IPR000595">
    <property type="entry name" value="cNMP-bd_dom"/>
</dbReference>
<dbReference type="Pfam" id="PF10335">
    <property type="entry name" value="DUF294_C"/>
    <property type="match status" value="1"/>
</dbReference>
<dbReference type="AlphaFoldDB" id="A0A831VQZ3"/>
<dbReference type="Pfam" id="PF00571">
    <property type="entry name" value="CBS"/>
    <property type="match status" value="2"/>
</dbReference>
<reference evidence="5" key="1">
    <citation type="journal article" date="2020" name="mSystems">
        <title>Genome- and Community-Level Interaction Insights into Carbon Utilization and Element Cycling Functions of Hydrothermarchaeota in Hydrothermal Sediment.</title>
        <authorList>
            <person name="Zhou Z."/>
            <person name="Liu Y."/>
            <person name="Xu W."/>
            <person name="Pan J."/>
            <person name="Luo Z.H."/>
            <person name="Li M."/>
        </authorList>
    </citation>
    <scope>NUCLEOTIDE SEQUENCE [LARGE SCALE GENOMIC DNA]</scope>
    <source>
        <strain evidence="5">HyVt-345</strain>
    </source>
</reference>
<evidence type="ECO:0000259" key="3">
    <source>
        <dbReference type="PROSITE" id="PS50042"/>
    </source>
</evidence>
<dbReference type="InterPro" id="IPR005105">
    <property type="entry name" value="GlnD_Uridyltrans_N"/>
</dbReference>
<dbReference type="GO" id="GO:0008773">
    <property type="term" value="F:[protein-PII] uridylyltransferase activity"/>
    <property type="evidence" value="ECO:0007669"/>
    <property type="project" value="InterPro"/>
</dbReference>
<sequence>MKNTISARVADFLKQFPPFNEMYAEDLHNLSQEVHIIYKIKDSIIFEEEAEPHDYFYVVHRGAVVLQKKTGNDIVDLCDEGDIFGLRPLMASENYKLQAKAFEESILYSIPIAIFKPYTQKYEGVANFLIESFASNTRNPYSKIYRGKLLGETLKTPTQTPEGLLDLQHVHYSKKPVTSTEDTSIKEIAQTMTQKKVGAMLIVKNKLPVGIITDKDIRNKIASGEFPITAKAKAIMSSPVITYPQKMTIAQAQMAMMKSGISHLCLTKDGTQNTPAMGILSKHDVMLELGNNPAVLMKAIQRSNKFKSIKVIRRQVTSLLKGYLNQNIPMTLTSSIISELTHACTKRVIEIVIENMQNSPPVKFAWLAMGSQGRSEQLLQTDQDNALLFDTVSENELQSTRTYFLELAKQVNQALRTIGYEYCPAEMMASNQEWCLSLSEWKDRTSHWITNPGQNEVLLSSIFFDYDLAYGDSSLVDALTSHIFKQTASYPIFYMHLAGGALRNPSPTGFFRGFLVEEDGAHKDFFDVKRRALMPLIDGARVLTLSHQIKSINNTARRFERLAELEPNNEPIFSACSYATKALLKFRTKQGLLHNDSGRFIALNMLTKEEKIKLKRTFKVIKELQELIKLRFKVNAMIG</sequence>
<dbReference type="InterPro" id="IPR018821">
    <property type="entry name" value="DUF294_put_nucleoTrafse_sb-bd"/>
</dbReference>
<organism evidence="5">
    <name type="scientific">Pricia antarctica</name>
    <dbReference type="NCBI Taxonomy" id="641691"/>
    <lineage>
        <taxon>Bacteria</taxon>
        <taxon>Pseudomonadati</taxon>
        <taxon>Bacteroidota</taxon>
        <taxon>Flavobacteriia</taxon>
        <taxon>Flavobacteriales</taxon>
        <taxon>Flavobacteriaceae</taxon>
        <taxon>Pricia</taxon>
    </lineage>
</organism>
<dbReference type="InterPro" id="IPR046342">
    <property type="entry name" value="CBS_dom_sf"/>
</dbReference>
<evidence type="ECO:0000256" key="1">
    <source>
        <dbReference type="ARBA" id="ARBA00023122"/>
    </source>
</evidence>
<dbReference type="PROSITE" id="PS51371">
    <property type="entry name" value="CBS"/>
    <property type="match status" value="2"/>
</dbReference>
<feature type="domain" description="CBS" evidence="4">
    <location>
        <begin position="172"/>
        <end position="228"/>
    </location>
</feature>
<dbReference type="PROSITE" id="PS50042">
    <property type="entry name" value="CNMP_BINDING_3"/>
    <property type="match status" value="1"/>
</dbReference>
<dbReference type="InterPro" id="IPR043519">
    <property type="entry name" value="NT_sf"/>
</dbReference>
<dbReference type="PANTHER" id="PTHR43080:SF2">
    <property type="entry name" value="CBS DOMAIN-CONTAINING PROTEIN"/>
    <property type="match status" value="1"/>
</dbReference>
<dbReference type="InterPro" id="IPR014710">
    <property type="entry name" value="RmlC-like_jellyroll"/>
</dbReference>
<dbReference type="SMART" id="SM00116">
    <property type="entry name" value="CBS"/>
    <property type="match status" value="2"/>
</dbReference>
<gene>
    <name evidence="5" type="ORF">ENH87_09800</name>
</gene>
<dbReference type="SUPFAM" id="SSF51206">
    <property type="entry name" value="cAMP-binding domain-like"/>
    <property type="match status" value="1"/>
</dbReference>
<evidence type="ECO:0000256" key="2">
    <source>
        <dbReference type="PROSITE-ProRule" id="PRU00703"/>
    </source>
</evidence>